<evidence type="ECO:0000313" key="2">
    <source>
        <dbReference type="Proteomes" id="UP000322667"/>
    </source>
</evidence>
<name>A0A5D2PY46_GOSTO</name>
<dbReference type="Proteomes" id="UP000322667">
    <property type="component" value="Chromosome A07"/>
</dbReference>
<organism evidence="1 2">
    <name type="scientific">Gossypium tomentosum</name>
    <name type="common">Hawaiian cotton</name>
    <name type="synonym">Gossypium sandvicense</name>
    <dbReference type="NCBI Taxonomy" id="34277"/>
    <lineage>
        <taxon>Eukaryota</taxon>
        <taxon>Viridiplantae</taxon>
        <taxon>Streptophyta</taxon>
        <taxon>Embryophyta</taxon>
        <taxon>Tracheophyta</taxon>
        <taxon>Spermatophyta</taxon>
        <taxon>Magnoliopsida</taxon>
        <taxon>eudicotyledons</taxon>
        <taxon>Gunneridae</taxon>
        <taxon>Pentapetalae</taxon>
        <taxon>rosids</taxon>
        <taxon>malvids</taxon>
        <taxon>Malvales</taxon>
        <taxon>Malvaceae</taxon>
        <taxon>Malvoideae</taxon>
        <taxon>Gossypium</taxon>
    </lineage>
</organism>
<reference evidence="1 2" key="1">
    <citation type="submission" date="2019-07" db="EMBL/GenBank/DDBJ databases">
        <title>WGS assembly of Gossypium tomentosum.</title>
        <authorList>
            <person name="Chen Z.J."/>
            <person name="Sreedasyam A."/>
            <person name="Ando A."/>
            <person name="Song Q."/>
            <person name="De L."/>
            <person name="Hulse-Kemp A."/>
            <person name="Ding M."/>
            <person name="Ye W."/>
            <person name="Kirkbride R."/>
            <person name="Jenkins J."/>
            <person name="Plott C."/>
            <person name="Lovell J."/>
            <person name="Lin Y.-M."/>
            <person name="Vaughn R."/>
            <person name="Liu B."/>
            <person name="Li W."/>
            <person name="Simpson S."/>
            <person name="Scheffler B."/>
            <person name="Saski C."/>
            <person name="Grover C."/>
            <person name="Hu G."/>
            <person name="Conover J."/>
            <person name="Carlson J."/>
            <person name="Shu S."/>
            <person name="Boston L."/>
            <person name="Williams M."/>
            <person name="Peterson D."/>
            <person name="Mcgee K."/>
            <person name="Jones D."/>
            <person name="Wendel J."/>
            <person name="Stelly D."/>
            <person name="Grimwood J."/>
            <person name="Schmutz J."/>
        </authorList>
    </citation>
    <scope>NUCLEOTIDE SEQUENCE [LARGE SCALE GENOMIC DNA]</scope>
    <source>
        <strain evidence="1">7179.01</strain>
    </source>
</reference>
<proteinExistence type="predicted"/>
<accession>A0A5D2PY46</accession>
<dbReference type="AlphaFoldDB" id="A0A5D2PY46"/>
<protein>
    <submittedName>
        <fullName evidence="1">Uncharacterized protein</fullName>
    </submittedName>
</protein>
<sequence>MLSGRRCANDGRIFPTEATTMEIWFYWHGVIRRRNHSWGGHFWLAAALVF</sequence>
<dbReference type="EMBL" id="CM017616">
    <property type="protein sequence ID" value="TYI20165.1"/>
    <property type="molecule type" value="Genomic_DNA"/>
</dbReference>
<keyword evidence="2" id="KW-1185">Reference proteome</keyword>
<gene>
    <name evidence="1" type="ORF">ES332_A07G217200v1</name>
</gene>
<evidence type="ECO:0000313" key="1">
    <source>
        <dbReference type="EMBL" id="TYI20165.1"/>
    </source>
</evidence>